<evidence type="ECO:0000313" key="7">
    <source>
        <dbReference type="WBParaSite" id="GPLIN_000193800"/>
    </source>
</evidence>
<evidence type="ECO:0000256" key="3">
    <source>
        <dbReference type="ARBA" id="ARBA00023136"/>
    </source>
</evidence>
<keyword evidence="6" id="KW-1185">Reference proteome</keyword>
<proteinExistence type="inferred from homology"/>
<dbReference type="PANTHER" id="PTHR10264">
    <property type="entry name" value="BAND 7 PROTEIN-RELATED"/>
    <property type="match status" value="1"/>
</dbReference>
<evidence type="ECO:0000259" key="5">
    <source>
        <dbReference type="SMART" id="SM00244"/>
    </source>
</evidence>
<dbReference type="InterPro" id="IPR001107">
    <property type="entry name" value="Band_7"/>
</dbReference>
<evidence type="ECO:0000256" key="4">
    <source>
        <dbReference type="SAM" id="MobiDB-lite"/>
    </source>
</evidence>
<feature type="region of interest" description="Disordered" evidence="4">
    <location>
        <begin position="246"/>
        <end position="266"/>
    </location>
</feature>
<feature type="domain" description="Band 7" evidence="5">
    <location>
        <begin position="518"/>
        <end position="677"/>
    </location>
</feature>
<feature type="compositionally biased region" description="Low complexity" evidence="4">
    <location>
        <begin position="254"/>
        <end position="266"/>
    </location>
</feature>
<feature type="compositionally biased region" description="Low complexity" evidence="4">
    <location>
        <begin position="126"/>
        <end position="148"/>
    </location>
</feature>
<protein>
    <submittedName>
        <fullName evidence="7">PHB domain-containing protein</fullName>
    </submittedName>
</protein>
<keyword evidence="3" id="KW-0472">Membrane</keyword>
<feature type="region of interest" description="Disordered" evidence="4">
    <location>
        <begin position="279"/>
        <end position="319"/>
    </location>
</feature>
<dbReference type="InterPro" id="IPR036013">
    <property type="entry name" value="Band_7/SPFH_dom_sf"/>
</dbReference>
<dbReference type="InterPro" id="IPR018080">
    <property type="entry name" value="Band_7/stomatin-like_CS"/>
</dbReference>
<comment type="subcellular location">
    <subcellularLocation>
        <location evidence="1">Membrane</location>
    </subcellularLocation>
</comment>
<dbReference type="Pfam" id="PF01145">
    <property type="entry name" value="Band_7"/>
    <property type="match status" value="1"/>
</dbReference>
<dbReference type="AlphaFoldDB" id="A0A183BMV3"/>
<evidence type="ECO:0000313" key="6">
    <source>
        <dbReference type="Proteomes" id="UP000050741"/>
    </source>
</evidence>
<dbReference type="Gene3D" id="3.30.479.30">
    <property type="entry name" value="Band 7 domain"/>
    <property type="match status" value="1"/>
</dbReference>
<dbReference type="SUPFAM" id="SSF117892">
    <property type="entry name" value="Band 7/SPFH domain"/>
    <property type="match status" value="1"/>
</dbReference>
<name>A0A183BMV3_GLOPA</name>
<feature type="region of interest" description="Disordered" evidence="4">
    <location>
        <begin position="124"/>
        <end position="151"/>
    </location>
</feature>
<dbReference type="PANTHER" id="PTHR10264:SF72">
    <property type="entry name" value="PROTEIN UNC-1"/>
    <property type="match status" value="1"/>
</dbReference>
<dbReference type="PRINTS" id="PR00721">
    <property type="entry name" value="STOMATIN"/>
</dbReference>
<dbReference type="Gene3D" id="6.10.250.2090">
    <property type="match status" value="1"/>
</dbReference>
<dbReference type="InterPro" id="IPR043202">
    <property type="entry name" value="Band-7_stomatin-like"/>
</dbReference>
<dbReference type="SMART" id="SM00244">
    <property type="entry name" value="PHB"/>
    <property type="match status" value="1"/>
</dbReference>
<dbReference type="GO" id="GO:0005886">
    <property type="term" value="C:plasma membrane"/>
    <property type="evidence" value="ECO:0007669"/>
    <property type="project" value="InterPro"/>
</dbReference>
<reference evidence="7" key="2">
    <citation type="submission" date="2016-06" db="UniProtKB">
        <authorList>
            <consortium name="WormBaseParasite"/>
        </authorList>
    </citation>
    <scope>IDENTIFICATION</scope>
</reference>
<dbReference type="PROSITE" id="PS01270">
    <property type="entry name" value="BAND_7"/>
    <property type="match status" value="1"/>
</dbReference>
<feature type="region of interest" description="Disordered" evidence="4">
    <location>
        <begin position="33"/>
        <end position="55"/>
    </location>
</feature>
<dbReference type="Proteomes" id="UP000050741">
    <property type="component" value="Unassembled WGS sequence"/>
</dbReference>
<dbReference type="FunFam" id="3.30.479.30:FF:000002">
    <property type="entry name" value="band 7 protein AGAP004871"/>
    <property type="match status" value="1"/>
</dbReference>
<evidence type="ECO:0000256" key="2">
    <source>
        <dbReference type="ARBA" id="ARBA00008164"/>
    </source>
</evidence>
<accession>A0A183BMV3</accession>
<reference evidence="6" key="1">
    <citation type="submission" date="2014-05" db="EMBL/GenBank/DDBJ databases">
        <title>The genome and life-stage specific transcriptomes of Globodera pallida elucidate key aspects of plant parasitism by a cyst nematode.</title>
        <authorList>
            <person name="Cotton J.A."/>
            <person name="Lilley C.J."/>
            <person name="Jones L.M."/>
            <person name="Kikuchi T."/>
            <person name="Reid A.J."/>
            <person name="Thorpe P."/>
            <person name="Tsai I.J."/>
            <person name="Beasley H."/>
            <person name="Blok V."/>
            <person name="Cock P.J.A."/>
            <person name="Van den Akker S.E."/>
            <person name="Holroyd N."/>
            <person name="Hunt M."/>
            <person name="Mantelin S."/>
            <person name="Naghra H."/>
            <person name="Pain A."/>
            <person name="Palomares-Rius J.E."/>
            <person name="Zarowiecki M."/>
            <person name="Berriman M."/>
            <person name="Jones J.T."/>
            <person name="Urwin P.E."/>
        </authorList>
    </citation>
    <scope>NUCLEOTIDE SEQUENCE [LARGE SCALE GENOMIC DNA]</scope>
    <source>
        <strain evidence="6">Lindley</strain>
    </source>
</reference>
<sequence length="751" mass="82892">MPPSTHFGAPPLDDICENGTLSATSMAANQKMSKYGTKGHPTMPSVSRHNSEPNLAPKTTLAEFMRWWNRREVALSVRCRRAVPPILPLCHRMLFRRSNRAAQQQQQQQFLQPATTATAPIRLQQASTSSAPPSPAARSSSPPSSSSSRHVLNRAGWRDKMCPDGDLLPASWFMLSSEDLFRLHLKLQRRINQRRSVTRANFAFGESDRRRANILQKYHRFPAAGLRRAMSDHQICFMDPRRDVEAEEIRRGSPKGNSWSSKLSSSSAATNAKKRVSFSTAAIIVPPPPSPAARDEDDGNESAGGEEKVPSMGQQPAHEPILARKSDRPSLAFSAVVAVADPPPSSSSAEFRRRINTVTSIGDDAFCAMDYATFRAWRRGSRLSVDVLNNANSCGGGGGGTEAENAVGVAQSLGKSAGRARPNVVGWLRLLKRVLDDCLRQRKEKRPKCRGGKTIFWLLLHIFFNKQLQIRGVRCPAVANAWPMAASKEQRSDPQWVSPNTQQDVPQDYENLGTIFGYALLVIKEYERVVIFRIGRLIFGGARGPGMIFVIPCIDTYRKIDLRVVSYAVPPQEILSKDSVTVSVDAVVYFRTSDPIASVNNVDDAIYSTKLLAQTTLRNALGMKTLTEMLTEREAIAQLCETILDEGTEHWGVKVERVEVKDIRLPQQLTRAMAAEAEAAREARAKVVAAEGEQKASRALKEAADVIQANPVALQLRHLQALSSIAAEHNSTIVFPVPVEMFGAFMNKKDE</sequence>
<comment type="similarity">
    <text evidence="2">Belongs to the band 7/mec-2 family.</text>
</comment>
<evidence type="ECO:0000256" key="1">
    <source>
        <dbReference type="ARBA" id="ARBA00004370"/>
    </source>
</evidence>
<dbReference type="InterPro" id="IPR001972">
    <property type="entry name" value="Stomatin_HflK_fam"/>
</dbReference>
<organism evidence="6 7">
    <name type="scientific">Globodera pallida</name>
    <name type="common">Potato cyst nematode worm</name>
    <name type="synonym">Heterodera pallida</name>
    <dbReference type="NCBI Taxonomy" id="36090"/>
    <lineage>
        <taxon>Eukaryota</taxon>
        <taxon>Metazoa</taxon>
        <taxon>Ecdysozoa</taxon>
        <taxon>Nematoda</taxon>
        <taxon>Chromadorea</taxon>
        <taxon>Rhabditida</taxon>
        <taxon>Tylenchina</taxon>
        <taxon>Tylenchomorpha</taxon>
        <taxon>Tylenchoidea</taxon>
        <taxon>Heteroderidae</taxon>
        <taxon>Heteroderinae</taxon>
        <taxon>Globodera</taxon>
    </lineage>
</organism>
<dbReference type="WBParaSite" id="GPLIN_000193800">
    <property type="protein sequence ID" value="GPLIN_000193800"/>
    <property type="gene ID" value="GPLIN_000193800"/>
</dbReference>